<organism evidence="3 4">
    <name type="scientific">Neofusicoccum ribis</name>
    <dbReference type="NCBI Taxonomy" id="45134"/>
    <lineage>
        <taxon>Eukaryota</taxon>
        <taxon>Fungi</taxon>
        <taxon>Dikarya</taxon>
        <taxon>Ascomycota</taxon>
        <taxon>Pezizomycotina</taxon>
        <taxon>Dothideomycetes</taxon>
        <taxon>Dothideomycetes incertae sedis</taxon>
        <taxon>Botryosphaeriales</taxon>
        <taxon>Botryosphaeriaceae</taxon>
        <taxon>Neofusicoccum</taxon>
    </lineage>
</organism>
<dbReference type="PANTHER" id="PTHR37540:SF5">
    <property type="entry name" value="TRANSCRIPTION FACTOR DOMAIN-CONTAINING PROTEIN"/>
    <property type="match status" value="1"/>
</dbReference>
<feature type="domain" description="BTB" evidence="2">
    <location>
        <begin position="278"/>
        <end position="337"/>
    </location>
</feature>
<dbReference type="CDD" id="cd18186">
    <property type="entry name" value="BTB_POZ_ZBTB_KLHL-like"/>
    <property type="match status" value="1"/>
</dbReference>
<evidence type="ECO:0000313" key="3">
    <source>
        <dbReference type="EMBL" id="KAL1631897.1"/>
    </source>
</evidence>
<comment type="caution">
    <text evidence="3">The sequence shown here is derived from an EMBL/GenBank/DDBJ whole genome shotgun (WGS) entry which is preliminary data.</text>
</comment>
<dbReference type="PANTHER" id="PTHR37540">
    <property type="entry name" value="TRANSCRIPTION FACTOR (ACR-2), PUTATIVE-RELATED-RELATED"/>
    <property type="match status" value="1"/>
</dbReference>
<dbReference type="Gene3D" id="3.30.710.10">
    <property type="entry name" value="Potassium Channel Kv1.1, Chain A"/>
    <property type="match status" value="1"/>
</dbReference>
<gene>
    <name evidence="3" type="ORF">SLS56_004259</name>
</gene>
<evidence type="ECO:0000313" key="4">
    <source>
        <dbReference type="Proteomes" id="UP001521116"/>
    </source>
</evidence>
<reference evidence="3 4" key="1">
    <citation type="submission" date="2024-02" db="EMBL/GenBank/DDBJ databases">
        <title>De novo assembly and annotation of 12 fungi associated with fruit tree decline syndrome in Ontario, Canada.</title>
        <authorList>
            <person name="Sulman M."/>
            <person name="Ellouze W."/>
            <person name="Ilyukhin E."/>
        </authorList>
    </citation>
    <scope>NUCLEOTIDE SEQUENCE [LARGE SCALE GENOMIC DNA]</scope>
    <source>
        <strain evidence="3 4">M1-105</strain>
    </source>
</reference>
<dbReference type="Pfam" id="PF00651">
    <property type="entry name" value="BTB"/>
    <property type="match status" value="1"/>
</dbReference>
<feature type="region of interest" description="Disordered" evidence="1">
    <location>
        <begin position="451"/>
        <end position="477"/>
    </location>
</feature>
<dbReference type="SUPFAM" id="SSF54695">
    <property type="entry name" value="POZ domain"/>
    <property type="match status" value="1"/>
</dbReference>
<evidence type="ECO:0000259" key="2">
    <source>
        <dbReference type="Pfam" id="PF00651"/>
    </source>
</evidence>
<accession>A0ABR3SY17</accession>
<dbReference type="InterPro" id="IPR011333">
    <property type="entry name" value="SKP1/BTB/POZ_sf"/>
</dbReference>
<keyword evidence="4" id="KW-1185">Reference proteome</keyword>
<dbReference type="EMBL" id="JAJVDC020000037">
    <property type="protein sequence ID" value="KAL1631897.1"/>
    <property type="molecule type" value="Genomic_DNA"/>
</dbReference>
<name>A0ABR3SY17_9PEZI</name>
<sequence>MEGLWKIVRLRGGVATFRDNTKLLVEILRCDLTLALQKGSKPVFFEDTSSQDRFLPYPDQTSLLNLRTPATTCSGFESVIPFTDMDDELACAWMVMSDFCAVINFATESGSRISTNIFLDTMASVMYRLLDIRFGVGSNDELTRLGLLALAYSVFLPRNYPGTSQPYFVPAIRGCLATLHCQVSPHLLLWFLMVGAISVFDTTYDAWLKGSLLINTRLCNIDSWRDMQDVLKSFMWVNLVHDTPGKEFFDNLAVMEGACEYPPEATAWISPVVPNPEFLRSGQYSDLVIRCGDRTWNVHKVVVCSQCEFLQNACSKGFQEEKSGIIELNHDPADAVDAIHRLLDWLLLNVRVHILAEKYFMEGLRSLAWINVIMWVDKYTVDSDDDAVKLTEIIAVTYDYTPDSGHLLRGFILNLAFKKIKTLLVCDQFQEYLKSGSAFSVEIIRRLTRDVEPPDSTADSDWSSDRDSDDTPSNTDS</sequence>
<proteinExistence type="predicted"/>
<dbReference type="Proteomes" id="UP001521116">
    <property type="component" value="Unassembled WGS sequence"/>
</dbReference>
<evidence type="ECO:0000256" key="1">
    <source>
        <dbReference type="SAM" id="MobiDB-lite"/>
    </source>
</evidence>
<protein>
    <recommendedName>
        <fullName evidence="2">BTB domain-containing protein</fullName>
    </recommendedName>
</protein>
<dbReference type="InterPro" id="IPR000210">
    <property type="entry name" value="BTB/POZ_dom"/>
</dbReference>